<accession>A0A6J4KVX9</accession>
<dbReference type="AlphaFoldDB" id="A0A6J4KVX9"/>
<sequence>MPATPLSIATMTWARDAGEEALLRRSLGLLAGLGLPVFVTDGGSPASFLDFLRSLPSVTLLSPPRPGLWMQTRTSLRAAHDAGTPSILYTEPDKADFFATALPPLLPEAAPGDPPGVLLFSRSDRGFASFPAFQQMTETTINQCCREVMGEPVDYVYGPFVLNRAVVPHLEALPETIGWGWRPYAFNVARRLGYPLRAVTGDFRCPADQQQDTPAERIYRMRQLVQNIEGLTLSTTATLSR</sequence>
<dbReference type="EMBL" id="CADCTQ010000545">
    <property type="protein sequence ID" value="CAA9315727.1"/>
    <property type="molecule type" value="Genomic_DNA"/>
</dbReference>
<gene>
    <name evidence="1" type="ORF">AVDCRST_MAG56-6613</name>
</gene>
<organism evidence="1">
    <name type="scientific">uncultured Cytophagales bacterium</name>
    <dbReference type="NCBI Taxonomy" id="158755"/>
    <lineage>
        <taxon>Bacteria</taxon>
        <taxon>Pseudomonadati</taxon>
        <taxon>Bacteroidota</taxon>
        <taxon>Sphingobacteriia</taxon>
        <taxon>Sphingobacteriales</taxon>
        <taxon>environmental samples</taxon>
    </lineage>
</organism>
<name>A0A6J4KVX9_9SPHI</name>
<evidence type="ECO:0000313" key="1">
    <source>
        <dbReference type="EMBL" id="CAA9315727.1"/>
    </source>
</evidence>
<protein>
    <submittedName>
        <fullName evidence="1">Uncharacterized protein</fullName>
    </submittedName>
</protein>
<proteinExistence type="predicted"/>
<reference evidence="1" key="1">
    <citation type="submission" date="2020-02" db="EMBL/GenBank/DDBJ databases">
        <authorList>
            <person name="Meier V. D."/>
        </authorList>
    </citation>
    <scope>NUCLEOTIDE SEQUENCE</scope>
    <source>
        <strain evidence="1">AVDCRST_MAG56</strain>
    </source>
</reference>